<evidence type="ECO:0000256" key="4">
    <source>
        <dbReference type="ARBA" id="ARBA00013346"/>
    </source>
</evidence>
<dbReference type="Proteomes" id="UP000176005">
    <property type="component" value="Unassembled WGS sequence"/>
</dbReference>
<evidence type="ECO:0000256" key="12">
    <source>
        <dbReference type="SAM" id="MobiDB-lite"/>
    </source>
</evidence>
<keyword evidence="14" id="KW-1185">Reference proteome</keyword>
<dbReference type="GO" id="GO:0005737">
    <property type="term" value="C:cytoplasm"/>
    <property type="evidence" value="ECO:0007669"/>
    <property type="project" value="UniProtKB-SubCell"/>
</dbReference>
<gene>
    <name evidence="13" type="ORF">AN218_30725</name>
</gene>
<evidence type="ECO:0000256" key="2">
    <source>
        <dbReference type="ARBA" id="ARBA00005369"/>
    </source>
</evidence>
<dbReference type="RefSeq" id="WP_070020320.1">
    <property type="nucleotide sequence ID" value="NZ_LJGW01000644.1"/>
</dbReference>
<dbReference type="PANTHER" id="PTHR11579">
    <property type="entry name" value="PROTEIN-L-ISOASPARTATE O-METHYLTRANSFERASE"/>
    <property type="match status" value="1"/>
</dbReference>
<evidence type="ECO:0000256" key="11">
    <source>
        <dbReference type="ARBA" id="ARBA00031350"/>
    </source>
</evidence>
<comment type="subcellular location">
    <subcellularLocation>
        <location evidence="1">Cytoplasm</location>
    </subcellularLocation>
</comment>
<dbReference type="PANTHER" id="PTHR11579:SF0">
    <property type="entry name" value="PROTEIN-L-ISOASPARTATE(D-ASPARTATE) O-METHYLTRANSFERASE"/>
    <property type="match status" value="1"/>
</dbReference>
<protein>
    <recommendedName>
        <fullName evidence="4">Protein-L-isoaspartate O-methyltransferase</fullName>
        <ecNumber evidence="3">2.1.1.77</ecNumber>
    </recommendedName>
    <alternativeName>
        <fullName evidence="11">L-isoaspartyl protein carboxyl methyltransferase</fullName>
    </alternativeName>
    <alternativeName>
        <fullName evidence="9">Protein L-isoaspartyl methyltransferase</fullName>
    </alternativeName>
    <alternativeName>
        <fullName evidence="10">Protein-beta-aspartate methyltransferase</fullName>
    </alternativeName>
</protein>
<comment type="caution">
    <text evidence="13">The sequence shown here is derived from an EMBL/GenBank/DDBJ whole genome shotgun (WGS) entry which is preliminary data.</text>
</comment>
<dbReference type="Pfam" id="PF01135">
    <property type="entry name" value="PCMT"/>
    <property type="match status" value="1"/>
</dbReference>
<evidence type="ECO:0000313" key="14">
    <source>
        <dbReference type="Proteomes" id="UP000176005"/>
    </source>
</evidence>
<evidence type="ECO:0000256" key="5">
    <source>
        <dbReference type="ARBA" id="ARBA00022490"/>
    </source>
</evidence>
<accession>A0A1E7KQZ5</accession>
<dbReference type="InterPro" id="IPR029063">
    <property type="entry name" value="SAM-dependent_MTases_sf"/>
</dbReference>
<proteinExistence type="inferred from homology"/>
<keyword evidence="5" id="KW-0963">Cytoplasm</keyword>
<keyword evidence="7" id="KW-0808">Transferase</keyword>
<keyword evidence="6" id="KW-0489">Methyltransferase</keyword>
<dbReference type="EC" id="2.1.1.77" evidence="3"/>
<evidence type="ECO:0000256" key="6">
    <source>
        <dbReference type="ARBA" id="ARBA00022603"/>
    </source>
</evidence>
<evidence type="ECO:0000256" key="1">
    <source>
        <dbReference type="ARBA" id="ARBA00004496"/>
    </source>
</evidence>
<reference evidence="13 14" key="1">
    <citation type="journal article" date="2016" name="Front. Microbiol.">
        <title>Comparative Genomics Analysis of Streptomyces Species Reveals Their Adaptation to the Marine Environment and Their Diversity at the Genomic Level.</title>
        <authorList>
            <person name="Tian X."/>
            <person name="Zhang Z."/>
            <person name="Yang T."/>
            <person name="Chen M."/>
            <person name="Li J."/>
            <person name="Chen F."/>
            <person name="Yang J."/>
            <person name="Li W."/>
            <person name="Zhang B."/>
            <person name="Zhang Z."/>
            <person name="Wu J."/>
            <person name="Zhang C."/>
            <person name="Long L."/>
            <person name="Xiao J."/>
        </authorList>
    </citation>
    <scope>NUCLEOTIDE SEQUENCE [LARGE SCALE GENOMIC DNA]</scope>
    <source>
        <strain evidence="13 14">SCSIO 10429</strain>
    </source>
</reference>
<evidence type="ECO:0000256" key="8">
    <source>
        <dbReference type="ARBA" id="ARBA00022691"/>
    </source>
</evidence>
<feature type="compositionally biased region" description="Acidic residues" evidence="12">
    <location>
        <begin position="80"/>
        <end position="90"/>
    </location>
</feature>
<dbReference type="GO" id="GO:0004719">
    <property type="term" value="F:protein-L-isoaspartate (D-aspartate) O-methyltransferase activity"/>
    <property type="evidence" value="ECO:0007669"/>
    <property type="project" value="UniProtKB-EC"/>
</dbReference>
<evidence type="ECO:0000256" key="7">
    <source>
        <dbReference type="ARBA" id="ARBA00022679"/>
    </source>
</evidence>
<comment type="similarity">
    <text evidence="2">Belongs to the methyltransferase superfamily. L-isoaspartyl/D-aspartyl protein methyltransferase family.</text>
</comment>
<evidence type="ECO:0000313" key="13">
    <source>
        <dbReference type="EMBL" id="OEV06337.1"/>
    </source>
</evidence>
<evidence type="ECO:0000256" key="9">
    <source>
        <dbReference type="ARBA" id="ARBA00030757"/>
    </source>
</evidence>
<feature type="region of interest" description="Disordered" evidence="12">
    <location>
        <begin position="69"/>
        <end position="108"/>
    </location>
</feature>
<dbReference type="InterPro" id="IPR000682">
    <property type="entry name" value="PCMT"/>
</dbReference>
<dbReference type="SUPFAM" id="SSF53335">
    <property type="entry name" value="S-adenosyl-L-methionine-dependent methyltransferases"/>
    <property type="match status" value="1"/>
</dbReference>
<name>A0A1E7KQZ5_9ACTN</name>
<dbReference type="PATRIC" id="fig|518642.10.peg.893"/>
<keyword evidence="8" id="KW-0949">S-adenosyl-L-methionine</keyword>
<dbReference type="EMBL" id="LJGW01000644">
    <property type="protein sequence ID" value="OEV06337.1"/>
    <property type="molecule type" value="Genomic_DNA"/>
</dbReference>
<dbReference type="AlphaFoldDB" id="A0A1E7KQZ5"/>
<dbReference type="CDD" id="cd02440">
    <property type="entry name" value="AdoMet_MTases"/>
    <property type="match status" value="1"/>
</dbReference>
<feature type="compositionally biased region" description="Low complexity" evidence="12">
    <location>
        <begin position="97"/>
        <end position="108"/>
    </location>
</feature>
<organism evidence="13 14">
    <name type="scientific">Streptomyces nanshensis</name>
    <dbReference type="NCBI Taxonomy" id="518642"/>
    <lineage>
        <taxon>Bacteria</taxon>
        <taxon>Bacillati</taxon>
        <taxon>Actinomycetota</taxon>
        <taxon>Actinomycetes</taxon>
        <taxon>Kitasatosporales</taxon>
        <taxon>Streptomycetaceae</taxon>
        <taxon>Streptomyces</taxon>
    </lineage>
</organism>
<dbReference type="GO" id="GO:0032259">
    <property type="term" value="P:methylation"/>
    <property type="evidence" value="ECO:0007669"/>
    <property type="project" value="UniProtKB-KW"/>
</dbReference>
<sequence length="407" mass="43277">MHGPAQLAADLFAAGHLDDAWREVFRQVRREDFIPSRIWIREGQGYRPLVREEEPQRWLESVYSDTALVTQVEDGTARDGEDDEGGEDEPGSGGEGADSPSVPTSSSSMPCLVAGMLTALGAEEGHRVLEAGTGTGFNAALLACRLGDGNVTTVEVDPVLADAARTALERAGRAPLVVTGDAGAGHPQGAPYDRVIVTYAVHRIPRGLVQQTAPGGVLLLPWGTGLYNGVLVRLTAEAEGPRGPDGERAASGPVVGDCAFMWDRAQAPRRDLMAAVRHGDEAAQSRTGLDPRLVLGDDDAAFTAGVLVPDCRQAVGHGSDGEWTLWLTDAARGSWASVDFAPDARAYDVRQYGPRQLWDEVAAAYTWWREAGSPPRTRFGLTTGPEGQYVWLDAPGNPVPDGRPAGV</sequence>
<dbReference type="Gene3D" id="3.40.50.150">
    <property type="entry name" value="Vaccinia Virus protein VP39"/>
    <property type="match status" value="1"/>
</dbReference>
<evidence type="ECO:0000256" key="3">
    <source>
        <dbReference type="ARBA" id="ARBA00011890"/>
    </source>
</evidence>
<evidence type="ECO:0000256" key="10">
    <source>
        <dbReference type="ARBA" id="ARBA00031323"/>
    </source>
</evidence>